<keyword evidence="3" id="KW-1185">Reference proteome</keyword>
<organism evidence="2 3">
    <name type="scientific">Plasmodium reichenowi</name>
    <dbReference type="NCBI Taxonomy" id="5854"/>
    <lineage>
        <taxon>Eukaryota</taxon>
        <taxon>Sar</taxon>
        <taxon>Alveolata</taxon>
        <taxon>Apicomplexa</taxon>
        <taxon>Aconoidasida</taxon>
        <taxon>Haemosporida</taxon>
        <taxon>Plasmodiidae</taxon>
        <taxon>Plasmodium</taxon>
        <taxon>Plasmodium (Laverania)</taxon>
    </lineage>
</organism>
<protein>
    <submittedName>
        <fullName evidence="2">Uncharacterized protein</fullName>
    </submittedName>
</protein>
<feature type="compositionally biased region" description="Basic and acidic residues" evidence="1">
    <location>
        <begin position="144"/>
        <end position="154"/>
    </location>
</feature>
<dbReference type="EMBL" id="HG810774">
    <property type="protein sequence ID" value="CDO66148.1"/>
    <property type="molecule type" value="Genomic_DNA"/>
</dbReference>
<dbReference type="VEuPathDB" id="PlasmoDB:PRCDC_1334700"/>
<dbReference type="PhylomeDB" id="A0A060RXQ0"/>
<name>A0A060RXQ0_PLARE</name>
<reference evidence="2" key="2">
    <citation type="submission" date="2014-05" db="EMBL/GenBank/DDBJ databases">
        <title>The genome sequences of chimpanzee malaria parasites reveal the path to human adaptation.</title>
        <authorList>
            <person name="Otto T.D."/>
            <person name="Rayner J.C."/>
            <person name="Boehme U."/>
            <person name="Pain A."/>
            <person name="Spottiswoode N."/>
            <person name="Sanders M."/>
            <person name="Quail M."/>
            <person name="Ollomo B."/>
            <person name="Renaud F."/>
            <person name="Thomas A.W."/>
            <person name="Prugnolle F."/>
            <person name="Conway D.J."/>
            <person name="Newbold C."/>
            <person name="Berriman M."/>
        </authorList>
    </citation>
    <scope>NUCLEOTIDE SEQUENCE [LARGE SCALE GENOMIC DNA]</scope>
    <source>
        <strain evidence="2">CDC</strain>
    </source>
</reference>
<feature type="region of interest" description="Disordered" evidence="1">
    <location>
        <begin position="531"/>
        <end position="553"/>
    </location>
</feature>
<gene>
    <name evidence="2" type="ORF">PRCDC_1334700</name>
</gene>
<reference evidence="2" key="1">
    <citation type="submission" date="2014-01" db="EMBL/GenBank/DDBJ databases">
        <authorList>
            <person name="Aslett M."/>
        </authorList>
    </citation>
    <scope>NUCLEOTIDE SEQUENCE</scope>
    <source>
        <strain evidence="2">CDC</strain>
    </source>
</reference>
<feature type="region of interest" description="Disordered" evidence="1">
    <location>
        <begin position="140"/>
        <end position="159"/>
    </location>
</feature>
<sequence length="1565" mass="188704">MNTKKEDYNNDKLYFKLYEYISRIDKFPSNDINLQNEKKKRKYINKQKKKDEYKNLNHETVSNFNKNVVNAKGTDDNTFKEKNEHIIIRNDNINYDNQNTYGYNQDCDEYKDYLSNDSLSAYSSFDEEENEIDSYITENEQSEIDQRNKEDRKNNNLPITLSDQKEIKDNHLHKNNITDNILHNLSEEKSSFHISSNNEPTNDFYNNRENKEILEKKEKNNICQYKFKDIEKNNNMDIFMEIENYYFIYKMNRKIEEYNSVNEMKIIKSERNEKLSEMFKKIHSILTHYKEIKIELKNLIKNKQLIYKNFYSIFLHYYYRYSEVKMIKLNKSKIEKRLKYYTNIERFEMILDKMEKNVYAYFIDIYKTSMIKNRQVGKNQECAVSHEEEEEYTSDNEETDEDLIDEMDEDGDYDEAYDNINDNINNNGDDNIYDNINNNMDDDIYDNIYDNIYDSMYDNIYDSMYDDVDDNIYDNIANNTDNNNDNIMPGNINKHINNIIDNHINDHSKEETHDDISQETQQKIDLSLTNEKKKKTSKISDTNKKNVTKTKNQTKDKKKNSFFCINKSTLENNEYACSSHPLNEHFLKNMECNFLNNIDDDNFKREIYKKLLNKNKIDKNNEKRKKKRHINNKLNEKNEIHSMLHFSEKAIKFFKKNNTYFNAKGKILKYQSIIKRILKYIINLFRDVLNNTDLNINMTKEDRGQYLYDMQYENRRTDGINDTINRNSLKSQNKNINNNDIMSCDEYINRNWGKSPIRNNEIKLFCYTQNENYSINQTGNKKENALFEENIENEEKMTENFITYEDIKKSNIYENNINDNNIYKISTINNLIKNHFLLQTNDEKEIDKIYNNVNIIYFNKYIDEFEYYKKYKIKCYCMKDIINFIYKKSLNDENNLYIDDYNSLESIYVSTRLKILNNNILKNFEYFFDKDICKYIKNVCLLAIYISKLESDLFLHIFNNNLNSSINIILNSIGVCIYDNINEKIYELNNMKIIRKIIQIIYVDIIDIYTDDSYNIIHDYLKRICTTLKERLLYIIEMYISYYTKNVNYNSTIPYMCFQSIKKKFTNIINGFLYEDYIGSSNYEIINHETKKNKDKRLNDPQDNFHDQNIHSDHINHIEKKIDNISSGNIYNSNDKYMEISENDDYSSESIESENNYKEHEYNINILNENNVYKSFSFNNIQFNKDTIFSLRGIDMNIIGTILILKTINFIIEENTFIDLFKECLENTFNSITHVYKQYIKKHDDMFNSNIFLIKNLSFLLYLFYKVTNDNEFLNTYLHKDLIDHLLFNVTHKESKKNDQKYKTGKDNNNNNNNEITGVENEISIFNFIKRVYTVSSNTDVQNKILNMFNESLYNFIITTISKVCAPLINILSNEYNDYENENDIKEVLYNWINGKKKEKEKEEEHNKDNSRKDLFSFLKDLDFEQLKEYTKNINEKKNQELSNKNMDDIKNELQSFRQKIYFLFPKIYFYIKLFICSNTDRYSENNFFYVLFDYIIGVLKYKIIYMLSEVYFLLGCKYSKKISNIFEENYINDIFLFLNSNEQYSCVFSDIHQYYDMKKNYNFL</sequence>
<dbReference type="Proteomes" id="UP000027581">
    <property type="component" value="Unassembled WGS sequence"/>
</dbReference>
<dbReference type="VEuPathDB" id="PlasmoDB:PRG01_1338200"/>
<evidence type="ECO:0000313" key="3">
    <source>
        <dbReference type="Proteomes" id="UP000027581"/>
    </source>
</evidence>
<evidence type="ECO:0000313" key="2">
    <source>
        <dbReference type="EMBL" id="CDO66148.1"/>
    </source>
</evidence>
<accession>A0A060RXQ0</accession>
<proteinExistence type="predicted"/>
<evidence type="ECO:0000256" key="1">
    <source>
        <dbReference type="SAM" id="MobiDB-lite"/>
    </source>
</evidence>